<dbReference type="InterPro" id="IPR023210">
    <property type="entry name" value="NADP_OxRdtase_dom"/>
</dbReference>
<keyword evidence="1" id="KW-0812">Transmembrane</keyword>
<comment type="caution">
    <text evidence="4">The sequence shown here is derived from an EMBL/GenBank/DDBJ whole genome shotgun (WGS) entry which is preliminary data.</text>
</comment>
<dbReference type="GO" id="GO:0016491">
    <property type="term" value="F:oxidoreductase activity"/>
    <property type="evidence" value="ECO:0007669"/>
    <property type="project" value="InterPro"/>
</dbReference>
<dbReference type="PANTHER" id="PTHR43827:SF13">
    <property type="entry name" value="ALDO_KETO REDUCTASE FAMILY PROTEIN"/>
    <property type="match status" value="1"/>
</dbReference>
<dbReference type="InterPro" id="IPR020471">
    <property type="entry name" value="AKR"/>
</dbReference>
<dbReference type="EMBL" id="CAJNOT010005318">
    <property type="protein sequence ID" value="CAF1462242.1"/>
    <property type="molecule type" value="Genomic_DNA"/>
</dbReference>
<dbReference type="AlphaFoldDB" id="A0A819U6H8"/>
<dbReference type="SUPFAM" id="SSF51430">
    <property type="entry name" value="NAD(P)-linked oxidoreductase"/>
    <property type="match status" value="1"/>
</dbReference>
<dbReference type="Gene3D" id="3.20.20.100">
    <property type="entry name" value="NADP-dependent oxidoreductase domain"/>
    <property type="match status" value="1"/>
</dbReference>
<evidence type="ECO:0000313" key="4">
    <source>
        <dbReference type="EMBL" id="CAF4092302.1"/>
    </source>
</evidence>
<dbReference type="EMBL" id="CAJOBD010007651">
    <property type="protein sequence ID" value="CAF4092302.1"/>
    <property type="molecule type" value="Genomic_DNA"/>
</dbReference>
<keyword evidence="1" id="KW-0472">Membrane</keyword>
<organism evidence="4 5">
    <name type="scientific">Rotaria sordida</name>
    <dbReference type="NCBI Taxonomy" id="392033"/>
    <lineage>
        <taxon>Eukaryota</taxon>
        <taxon>Metazoa</taxon>
        <taxon>Spiralia</taxon>
        <taxon>Gnathifera</taxon>
        <taxon>Rotifera</taxon>
        <taxon>Eurotatoria</taxon>
        <taxon>Bdelloidea</taxon>
        <taxon>Philodinida</taxon>
        <taxon>Philodinidae</taxon>
        <taxon>Rotaria</taxon>
    </lineage>
</organism>
<protein>
    <recommendedName>
        <fullName evidence="2">NADP-dependent oxidoreductase domain-containing protein</fullName>
    </recommendedName>
</protein>
<keyword evidence="1" id="KW-1133">Transmembrane helix</keyword>
<dbReference type="Proteomes" id="UP000663864">
    <property type="component" value="Unassembled WGS sequence"/>
</dbReference>
<sequence length="122" mass="14318">MGCSRLGKGHFLNDPYLIELSKNYSTTPAQILIRWSMQNGFTTIPKITSGIERLKENMNVFDFALSEENMKDLTDHGKKAPQNTEWNPTRKYSRKIWTYINFHFHQLFRVVLLFSFSLGITR</sequence>
<dbReference type="Proteomes" id="UP000663836">
    <property type="component" value="Unassembled WGS sequence"/>
</dbReference>
<evidence type="ECO:0000313" key="5">
    <source>
        <dbReference type="Proteomes" id="UP000663836"/>
    </source>
</evidence>
<gene>
    <name evidence="4" type="ORF">JBS370_LOCUS31307</name>
    <name evidence="3" type="ORF">ZHD862_LOCUS35748</name>
</gene>
<evidence type="ECO:0000259" key="2">
    <source>
        <dbReference type="Pfam" id="PF00248"/>
    </source>
</evidence>
<dbReference type="PANTHER" id="PTHR43827">
    <property type="entry name" value="2,5-DIKETO-D-GLUCONIC ACID REDUCTASE"/>
    <property type="match status" value="1"/>
</dbReference>
<feature type="domain" description="NADP-dependent oxidoreductase" evidence="2">
    <location>
        <begin position="18"/>
        <end position="76"/>
    </location>
</feature>
<evidence type="ECO:0000256" key="1">
    <source>
        <dbReference type="SAM" id="Phobius"/>
    </source>
</evidence>
<reference evidence="4" key="1">
    <citation type="submission" date="2021-02" db="EMBL/GenBank/DDBJ databases">
        <authorList>
            <person name="Nowell W R."/>
        </authorList>
    </citation>
    <scope>NUCLEOTIDE SEQUENCE</scope>
</reference>
<proteinExistence type="predicted"/>
<dbReference type="Pfam" id="PF00248">
    <property type="entry name" value="Aldo_ket_red"/>
    <property type="match status" value="1"/>
</dbReference>
<accession>A0A819U6H8</accession>
<evidence type="ECO:0000313" key="3">
    <source>
        <dbReference type="EMBL" id="CAF1462242.1"/>
    </source>
</evidence>
<dbReference type="InterPro" id="IPR036812">
    <property type="entry name" value="NAD(P)_OxRdtase_dom_sf"/>
</dbReference>
<name>A0A819U6H8_9BILA</name>
<feature type="transmembrane region" description="Helical" evidence="1">
    <location>
        <begin position="96"/>
        <end position="120"/>
    </location>
</feature>